<reference evidence="9 10" key="1">
    <citation type="journal article" date="2016" name="Nat. Commun.">
        <title>Thousands of microbial genomes shed light on interconnected biogeochemical processes in an aquifer system.</title>
        <authorList>
            <person name="Anantharaman K."/>
            <person name="Brown C.T."/>
            <person name="Hug L.A."/>
            <person name="Sharon I."/>
            <person name="Castelle C.J."/>
            <person name="Probst A.J."/>
            <person name="Thomas B.C."/>
            <person name="Singh A."/>
            <person name="Wilkins M.J."/>
            <person name="Karaoz U."/>
            <person name="Brodie E.L."/>
            <person name="Williams K.H."/>
            <person name="Hubbard S.S."/>
            <person name="Banfield J.F."/>
        </authorList>
    </citation>
    <scope>NUCLEOTIDE SEQUENCE [LARGE SCALE GENOMIC DNA]</scope>
</reference>
<keyword evidence="5" id="KW-0408">Iron</keyword>
<dbReference type="GO" id="GO:0003824">
    <property type="term" value="F:catalytic activity"/>
    <property type="evidence" value="ECO:0007669"/>
    <property type="project" value="InterPro"/>
</dbReference>
<dbReference type="EMBL" id="MHJH01000004">
    <property type="protein sequence ID" value="OGY65092.1"/>
    <property type="molecule type" value="Genomic_DNA"/>
</dbReference>
<evidence type="ECO:0000256" key="6">
    <source>
        <dbReference type="ARBA" id="ARBA00023014"/>
    </source>
</evidence>
<dbReference type="InterPro" id="IPR034391">
    <property type="entry name" value="AdoMet-like_SPASM_containing"/>
</dbReference>
<dbReference type="GO" id="GO:0051536">
    <property type="term" value="F:iron-sulfur cluster binding"/>
    <property type="evidence" value="ECO:0007669"/>
    <property type="project" value="UniProtKB-KW"/>
</dbReference>
<gene>
    <name evidence="9" type="ORF">A3E64_00375</name>
</gene>
<dbReference type="STRING" id="1798405.A3E64_00375"/>
<dbReference type="Pfam" id="PF04055">
    <property type="entry name" value="Radical_SAM"/>
    <property type="match status" value="1"/>
</dbReference>
<dbReference type="PANTHER" id="PTHR11228:SF34">
    <property type="entry name" value="TUNGSTEN-CONTAINING ALDEHYDE FERREDOXIN OXIDOREDUCTASE COFACTOR MODIFYING PROTEIN"/>
    <property type="match status" value="1"/>
</dbReference>
<evidence type="ECO:0000256" key="1">
    <source>
        <dbReference type="ARBA" id="ARBA00001966"/>
    </source>
</evidence>
<dbReference type="CDD" id="cd01335">
    <property type="entry name" value="Radical_SAM"/>
    <property type="match status" value="1"/>
</dbReference>
<keyword evidence="4" id="KW-0479">Metal-binding</keyword>
<organism evidence="9 10">
    <name type="scientific">Candidatus Harrisonbacteria bacterium RIFCSPHIGHO2_12_FULL_48_16</name>
    <dbReference type="NCBI Taxonomy" id="1798405"/>
    <lineage>
        <taxon>Bacteria</taxon>
        <taxon>Candidatus Harrisoniibacteriota</taxon>
    </lineage>
</organism>
<dbReference type="InterPro" id="IPR023885">
    <property type="entry name" value="4Fe4S-binding_SPASM_dom"/>
</dbReference>
<keyword evidence="2" id="KW-0004">4Fe-4S</keyword>
<evidence type="ECO:0000313" key="9">
    <source>
        <dbReference type="EMBL" id="OGY65092.1"/>
    </source>
</evidence>
<feature type="domain" description="4Fe4S-binding SPASM" evidence="8">
    <location>
        <begin position="360"/>
        <end position="426"/>
    </location>
</feature>
<protein>
    <recommendedName>
        <fullName evidence="11">Radical SAM core domain-containing protein</fullName>
    </recommendedName>
</protein>
<dbReference type="InterPro" id="IPR013785">
    <property type="entry name" value="Aldolase_TIM"/>
</dbReference>
<evidence type="ECO:0000313" key="10">
    <source>
        <dbReference type="Proteomes" id="UP000177174"/>
    </source>
</evidence>
<evidence type="ECO:0000256" key="2">
    <source>
        <dbReference type="ARBA" id="ARBA00022485"/>
    </source>
</evidence>
<evidence type="ECO:0000256" key="3">
    <source>
        <dbReference type="ARBA" id="ARBA00022691"/>
    </source>
</evidence>
<comment type="caution">
    <text evidence="9">The sequence shown here is derived from an EMBL/GenBank/DDBJ whole genome shotgun (WGS) entry which is preliminary data.</text>
</comment>
<name>A0A1G1ZKH7_9BACT</name>
<dbReference type="SUPFAM" id="SSF102114">
    <property type="entry name" value="Radical SAM enzymes"/>
    <property type="match status" value="1"/>
</dbReference>
<dbReference type="PANTHER" id="PTHR11228">
    <property type="entry name" value="RADICAL SAM DOMAIN PROTEIN"/>
    <property type="match status" value="1"/>
</dbReference>
<dbReference type="InterPro" id="IPR058240">
    <property type="entry name" value="rSAM_sf"/>
</dbReference>
<dbReference type="GO" id="GO:0046872">
    <property type="term" value="F:metal ion binding"/>
    <property type="evidence" value="ECO:0007669"/>
    <property type="project" value="UniProtKB-KW"/>
</dbReference>
<dbReference type="InterPro" id="IPR007197">
    <property type="entry name" value="rSAM"/>
</dbReference>
<dbReference type="CDD" id="cd21109">
    <property type="entry name" value="SPASM"/>
    <property type="match status" value="1"/>
</dbReference>
<evidence type="ECO:0000256" key="4">
    <source>
        <dbReference type="ARBA" id="ARBA00022723"/>
    </source>
</evidence>
<dbReference type="Pfam" id="PF13186">
    <property type="entry name" value="SPASM"/>
    <property type="match status" value="1"/>
</dbReference>
<keyword evidence="3" id="KW-0949">S-adenosyl-L-methionine</keyword>
<evidence type="ECO:0008006" key="11">
    <source>
        <dbReference type="Google" id="ProtNLM"/>
    </source>
</evidence>
<dbReference type="InterPro" id="IPR050377">
    <property type="entry name" value="Radical_SAM_PqqE_MftC-like"/>
</dbReference>
<dbReference type="SFLD" id="SFLDG01067">
    <property type="entry name" value="SPASM/twitch_domain_containing"/>
    <property type="match status" value="1"/>
</dbReference>
<evidence type="ECO:0000259" key="7">
    <source>
        <dbReference type="Pfam" id="PF04055"/>
    </source>
</evidence>
<accession>A0A1G1ZKH7</accession>
<dbReference type="SFLD" id="SFLDG01387">
    <property type="entry name" value="BtrN-like_SPASM_domain_contain"/>
    <property type="match status" value="1"/>
</dbReference>
<sequence>MSSDDKDSLKKRREQALVEHDQRAREITQWVKEHKGVKGLVNPYVTSVTPDSVNEIIAAIKQELENGRKEDAHILLNVMSYLQSYDFTTADEAGQNTQGFCLAVSEVGIALRHLRINPKNAMRYLIYRYKFKTLANRLALFDFVPVLHLESTMVCNLRCIMCYQSDPKMQGEINSARVKTMPWDLFTKVADEAAARGCCAVVFAGRGEPTLNSRFSDMLRYCHDKGILDIKFNTNAMTLTEAKVREWLSLGSFLTIVFSVDAADKETFEKIRIGADFDKIVSNIRMFNRIRREEFPDSPIRTRVNMVTFRDDQDAEKARAFWSPLVDEFSARNATPEQSGSIYQYGPDGVPLNIAPSKTCSQLFGHLYVWADGTVNPCEDDYLSHLRLGNARTESIYDIWNGPKMMQLRIAHMSGRRSVCHPCNNCSRC</sequence>
<evidence type="ECO:0000256" key="5">
    <source>
        <dbReference type="ARBA" id="ARBA00023004"/>
    </source>
</evidence>
<dbReference type="AlphaFoldDB" id="A0A1G1ZKH7"/>
<feature type="domain" description="Radical SAM core" evidence="7">
    <location>
        <begin position="151"/>
        <end position="291"/>
    </location>
</feature>
<proteinExistence type="predicted"/>
<keyword evidence="6" id="KW-0411">Iron-sulfur</keyword>
<dbReference type="Gene3D" id="3.20.20.70">
    <property type="entry name" value="Aldolase class I"/>
    <property type="match status" value="1"/>
</dbReference>
<comment type="cofactor">
    <cofactor evidence="1">
        <name>[4Fe-4S] cluster</name>
        <dbReference type="ChEBI" id="CHEBI:49883"/>
    </cofactor>
</comment>
<dbReference type="SFLD" id="SFLDS00029">
    <property type="entry name" value="Radical_SAM"/>
    <property type="match status" value="1"/>
</dbReference>
<evidence type="ECO:0000259" key="8">
    <source>
        <dbReference type="Pfam" id="PF13186"/>
    </source>
</evidence>
<dbReference type="Proteomes" id="UP000177174">
    <property type="component" value="Unassembled WGS sequence"/>
</dbReference>